<dbReference type="PROSITE" id="PS50928">
    <property type="entry name" value="ABC_TM1"/>
    <property type="match status" value="1"/>
</dbReference>
<organism evidence="11 12">
    <name type="scientific">Alicyclobacillus dauci</name>
    <dbReference type="NCBI Taxonomy" id="1475485"/>
    <lineage>
        <taxon>Bacteria</taxon>
        <taxon>Bacillati</taxon>
        <taxon>Bacillota</taxon>
        <taxon>Bacilli</taxon>
        <taxon>Bacillales</taxon>
        <taxon>Alicyclobacillaceae</taxon>
        <taxon>Alicyclobacillus</taxon>
    </lineage>
</organism>
<keyword evidence="3 8" id="KW-0813">Transport</keyword>
<evidence type="ECO:0000256" key="8">
    <source>
        <dbReference type="RuleBase" id="RU363032"/>
    </source>
</evidence>
<keyword evidence="5 8" id="KW-0812">Transmembrane</keyword>
<keyword evidence="7 8" id="KW-0472">Membrane</keyword>
<feature type="transmembrane region" description="Helical" evidence="8">
    <location>
        <begin position="102"/>
        <end position="122"/>
    </location>
</feature>
<reference evidence="11" key="1">
    <citation type="submission" date="2022-08" db="EMBL/GenBank/DDBJ databases">
        <title>Alicyclobacillus dauci DSM2870, complete genome.</title>
        <authorList>
            <person name="Wang Q."/>
            <person name="Cai R."/>
            <person name="Wang Z."/>
        </authorList>
    </citation>
    <scope>NUCLEOTIDE SEQUENCE</scope>
    <source>
        <strain evidence="11">DSM 28700</strain>
    </source>
</reference>
<proteinExistence type="inferred from homology"/>
<dbReference type="SUPFAM" id="SSF161098">
    <property type="entry name" value="MetI-like"/>
    <property type="match status" value="1"/>
</dbReference>
<accession>A0ABY6Z1Y7</accession>
<dbReference type="Pfam" id="PF00528">
    <property type="entry name" value="BPD_transp_1"/>
    <property type="match status" value="1"/>
</dbReference>
<evidence type="ECO:0000256" key="3">
    <source>
        <dbReference type="ARBA" id="ARBA00022448"/>
    </source>
</evidence>
<name>A0ABY6Z1Y7_9BACL</name>
<evidence type="ECO:0000313" key="11">
    <source>
        <dbReference type="EMBL" id="WAH36314.1"/>
    </source>
</evidence>
<keyword evidence="12" id="KW-1185">Reference proteome</keyword>
<dbReference type="CDD" id="cd06261">
    <property type="entry name" value="TM_PBP2"/>
    <property type="match status" value="1"/>
</dbReference>
<feature type="transmembrane region" description="Helical" evidence="8">
    <location>
        <begin position="250"/>
        <end position="269"/>
    </location>
</feature>
<feature type="transmembrane region" description="Helical" evidence="8">
    <location>
        <begin position="142"/>
        <end position="167"/>
    </location>
</feature>
<dbReference type="InterPro" id="IPR035906">
    <property type="entry name" value="MetI-like_sf"/>
</dbReference>
<dbReference type="InterPro" id="IPR000515">
    <property type="entry name" value="MetI-like"/>
</dbReference>
<feature type="domain" description="ABC transmembrane type-1" evidence="10">
    <location>
        <begin position="63"/>
        <end position="268"/>
    </location>
</feature>
<evidence type="ECO:0000259" key="10">
    <source>
        <dbReference type="PROSITE" id="PS50928"/>
    </source>
</evidence>
<dbReference type="RefSeq" id="WP_268043640.1">
    <property type="nucleotide sequence ID" value="NZ_CP104064.1"/>
</dbReference>
<dbReference type="Proteomes" id="UP001164803">
    <property type="component" value="Chromosome"/>
</dbReference>
<protein>
    <submittedName>
        <fullName evidence="11">ABC transporter permease subunit</fullName>
    </submittedName>
</protein>
<comment type="subcellular location">
    <subcellularLocation>
        <location evidence="1 8">Cell membrane</location>
        <topology evidence="1 8">Multi-pass membrane protein</topology>
    </subcellularLocation>
</comment>
<feature type="transmembrane region" description="Helical" evidence="8">
    <location>
        <begin position="63"/>
        <end position="90"/>
    </location>
</feature>
<feature type="compositionally biased region" description="Basic and acidic residues" evidence="9">
    <location>
        <begin position="297"/>
        <end position="310"/>
    </location>
</feature>
<dbReference type="PANTHER" id="PTHR42929">
    <property type="entry name" value="INNER MEMBRANE ABC TRANSPORTER PERMEASE PROTEIN YDCU-RELATED-RELATED"/>
    <property type="match status" value="1"/>
</dbReference>
<dbReference type="PANTHER" id="PTHR42929:SF1">
    <property type="entry name" value="INNER MEMBRANE ABC TRANSPORTER PERMEASE PROTEIN YDCU-RELATED"/>
    <property type="match status" value="1"/>
</dbReference>
<comment type="similarity">
    <text evidence="2">Belongs to the binding-protein-dependent transport system permease family. CysTW subfamily.</text>
</comment>
<gene>
    <name evidence="11" type="ORF">NZD86_19095</name>
</gene>
<evidence type="ECO:0000256" key="7">
    <source>
        <dbReference type="ARBA" id="ARBA00023136"/>
    </source>
</evidence>
<keyword evidence="4" id="KW-1003">Cell membrane</keyword>
<evidence type="ECO:0000256" key="1">
    <source>
        <dbReference type="ARBA" id="ARBA00004651"/>
    </source>
</evidence>
<evidence type="ECO:0000256" key="5">
    <source>
        <dbReference type="ARBA" id="ARBA00022692"/>
    </source>
</evidence>
<evidence type="ECO:0000256" key="9">
    <source>
        <dbReference type="SAM" id="MobiDB-lite"/>
    </source>
</evidence>
<evidence type="ECO:0000256" key="6">
    <source>
        <dbReference type="ARBA" id="ARBA00022989"/>
    </source>
</evidence>
<sequence>MWRTVRQTILAYTFILPSLAILVLMIVVPVFGALVSSARTDDGTWSLIAYRQVFQTPGFGRDVGYTLVITIISCCIVLVTSILLAVYLRLNPGWLSTFIQRVYYLPIFIPGIIATYAIKTLYEQHGWVNTIGEHLGIHAYPKIVFTGASVILAQIWFHVPFTTLLIGSALQGVPDGMVESARDVGARRLTIVWRILLPQVRNICLFAVTLVFLGCFGGYTVPYLLGPNNPQMLGVVVSATMATYMEPHQASAISVLMFAICAIVAAFYVQNMTKQKKSEFASSSDEEVSRKRRRGRVDRGLYRAKETLQP</sequence>
<evidence type="ECO:0000256" key="4">
    <source>
        <dbReference type="ARBA" id="ARBA00022475"/>
    </source>
</evidence>
<feature type="transmembrane region" description="Helical" evidence="8">
    <location>
        <begin position="203"/>
        <end position="225"/>
    </location>
</feature>
<dbReference type="Gene3D" id="1.10.3720.10">
    <property type="entry name" value="MetI-like"/>
    <property type="match status" value="1"/>
</dbReference>
<evidence type="ECO:0000256" key="2">
    <source>
        <dbReference type="ARBA" id="ARBA00007069"/>
    </source>
</evidence>
<feature type="transmembrane region" description="Helical" evidence="8">
    <location>
        <begin position="12"/>
        <end position="35"/>
    </location>
</feature>
<evidence type="ECO:0000313" key="12">
    <source>
        <dbReference type="Proteomes" id="UP001164803"/>
    </source>
</evidence>
<keyword evidence="6 8" id="KW-1133">Transmembrane helix</keyword>
<feature type="region of interest" description="Disordered" evidence="9">
    <location>
        <begin position="279"/>
        <end position="310"/>
    </location>
</feature>
<dbReference type="EMBL" id="CP104064">
    <property type="protein sequence ID" value="WAH36314.1"/>
    <property type="molecule type" value="Genomic_DNA"/>
</dbReference>